<dbReference type="Proteomes" id="UP001241377">
    <property type="component" value="Unassembled WGS sequence"/>
</dbReference>
<proteinExistence type="predicted"/>
<protein>
    <submittedName>
        <fullName evidence="1">Uncharacterized protein</fullName>
    </submittedName>
</protein>
<accession>A0ACC2W7V2</accession>
<name>A0ACC2W7V2_9TREE</name>
<sequence length="310" mass="34746">MEILADISLVSCTMIGDKSWKSLKRSEFTPDVTMWKWRTSDAIQDVLDVESANIALSEYTFTEYASDLGFIILIDLGTLELSFPAKAFSLMLAHISPGYMSNDTSISEATSQKTDDREFRDHLGYAIEVFGAQDICAIMFKVTKSEVMDELRNSQGLTLAPIVYERLYLSLRAKLPQLWCKGEEKACLASDTRTLFSHVTHLNLTETTTNILDDDKLQKIFNVGDVSPVFLKDGETLSVITGIDEANESWKGFDVNAPRSIKRWNKTQLKDTSKPLSVIFSDSHLPLPLNMPLQQCAWPACFVPFGSNDC</sequence>
<organism evidence="1 2">
    <name type="scientific">Naganishia cerealis</name>
    <dbReference type="NCBI Taxonomy" id="610337"/>
    <lineage>
        <taxon>Eukaryota</taxon>
        <taxon>Fungi</taxon>
        <taxon>Dikarya</taxon>
        <taxon>Basidiomycota</taxon>
        <taxon>Agaricomycotina</taxon>
        <taxon>Tremellomycetes</taxon>
        <taxon>Filobasidiales</taxon>
        <taxon>Filobasidiaceae</taxon>
        <taxon>Naganishia</taxon>
    </lineage>
</organism>
<comment type="caution">
    <text evidence="1">The sequence shown here is derived from an EMBL/GenBank/DDBJ whole genome shotgun (WGS) entry which is preliminary data.</text>
</comment>
<gene>
    <name evidence="1" type="ORF">QFC19_002835</name>
</gene>
<keyword evidence="2" id="KW-1185">Reference proteome</keyword>
<reference evidence="1" key="1">
    <citation type="submission" date="2023-04" db="EMBL/GenBank/DDBJ databases">
        <title>Draft Genome sequencing of Naganishia species isolated from polar environments using Oxford Nanopore Technology.</title>
        <authorList>
            <person name="Leo P."/>
            <person name="Venkateswaran K."/>
        </authorList>
    </citation>
    <scope>NUCLEOTIDE SEQUENCE</scope>
    <source>
        <strain evidence="1">MNA-CCFEE 5261</strain>
    </source>
</reference>
<evidence type="ECO:0000313" key="2">
    <source>
        <dbReference type="Proteomes" id="UP001241377"/>
    </source>
</evidence>
<evidence type="ECO:0000313" key="1">
    <source>
        <dbReference type="EMBL" id="KAJ9107175.1"/>
    </source>
</evidence>
<dbReference type="EMBL" id="JASBWR010000025">
    <property type="protein sequence ID" value="KAJ9107175.1"/>
    <property type="molecule type" value="Genomic_DNA"/>
</dbReference>